<name>A0A6A6VIN5_9PLEO</name>
<accession>A0A6A6VIN5</accession>
<keyword evidence="2" id="KW-1185">Reference proteome</keyword>
<protein>
    <submittedName>
        <fullName evidence="1">Uncharacterized protein</fullName>
    </submittedName>
</protein>
<dbReference type="AlphaFoldDB" id="A0A6A6VIN5"/>
<dbReference type="EMBL" id="MU006567">
    <property type="protein sequence ID" value="KAF2748977.1"/>
    <property type="molecule type" value="Genomic_DNA"/>
</dbReference>
<dbReference type="Proteomes" id="UP000799440">
    <property type="component" value="Unassembled WGS sequence"/>
</dbReference>
<sequence>MVADIIGESFHSTTRARGLLRPYDFWQHYLRPRLIIAVSSLCLRWWTSRVDLKDVRRQGGLNPEARWLRKADAVGEAAWVSGSTRQACCGRRTFSYCLLSSQNVFFSQKILAFGGLSTPCRSSSQCRDIDNVPFSDCNRVAPQSRKRTCKRQCRGGHRQGKSRAPCRFDVP</sequence>
<proteinExistence type="predicted"/>
<evidence type="ECO:0000313" key="1">
    <source>
        <dbReference type="EMBL" id="KAF2748977.1"/>
    </source>
</evidence>
<evidence type="ECO:0000313" key="2">
    <source>
        <dbReference type="Proteomes" id="UP000799440"/>
    </source>
</evidence>
<organism evidence="1 2">
    <name type="scientific">Sporormia fimetaria CBS 119925</name>
    <dbReference type="NCBI Taxonomy" id="1340428"/>
    <lineage>
        <taxon>Eukaryota</taxon>
        <taxon>Fungi</taxon>
        <taxon>Dikarya</taxon>
        <taxon>Ascomycota</taxon>
        <taxon>Pezizomycotina</taxon>
        <taxon>Dothideomycetes</taxon>
        <taxon>Pleosporomycetidae</taxon>
        <taxon>Pleosporales</taxon>
        <taxon>Sporormiaceae</taxon>
        <taxon>Sporormia</taxon>
    </lineage>
</organism>
<gene>
    <name evidence="1" type="ORF">M011DRAFT_320492</name>
</gene>
<reference evidence="1" key="1">
    <citation type="journal article" date="2020" name="Stud. Mycol.">
        <title>101 Dothideomycetes genomes: a test case for predicting lifestyles and emergence of pathogens.</title>
        <authorList>
            <person name="Haridas S."/>
            <person name="Albert R."/>
            <person name="Binder M."/>
            <person name="Bloem J."/>
            <person name="Labutti K."/>
            <person name="Salamov A."/>
            <person name="Andreopoulos B."/>
            <person name="Baker S."/>
            <person name="Barry K."/>
            <person name="Bills G."/>
            <person name="Bluhm B."/>
            <person name="Cannon C."/>
            <person name="Castanera R."/>
            <person name="Culley D."/>
            <person name="Daum C."/>
            <person name="Ezra D."/>
            <person name="Gonzalez J."/>
            <person name="Henrissat B."/>
            <person name="Kuo A."/>
            <person name="Liang C."/>
            <person name="Lipzen A."/>
            <person name="Lutzoni F."/>
            <person name="Magnuson J."/>
            <person name="Mondo S."/>
            <person name="Nolan M."/>
            <person name="Ohm R."/>
            <person name="Pangilinan J."/>
            <person name="Park H.-J."/>
            <person name="Ramirez L."/>
            <person name="Alfaro M."/>
            <person name="Sun H."/>
            <person name="Tritt A."/>
            <person name="Yoshinaga Y."/>
            <person name="Zwiers L.-H."/>
            <person name="Turgeon B."/>
            <person name="Goodwin S."/>
            <person name="Spatafora J."/>
            <person name="Crous P."/>
            <person name="Grigoriev I."/>
        </authorList>
    </citation>
    <scope>NUCLEOTIDE SEQUENCE</scope>
    <source>
        <strain evidence="1">CBS 119925</strain>
    </source>
</reference>